<evidence type="ECO:0000313" key="2">
    <source>
        <dbReference type="EMBL" id="KRH93395.1"/>
    </source>
</evidence>
<dbReference type="Gene3D" id="3.30.1330.30">
    <property type="match status" value="1"/>
</dbReference>
<dbReference type="VEuPathDB" id="MicrosporidiaDB:M153_9240001"/>
<dbReference type="AlphaFoldDB" id="A0A0R0LVI2"/>
<comment type="caution">
    <text evidence="2">The sequence shown here is derived from an EMBL/GenBank/DDBJ whole genome shotgun (WGS) entry which is preliminary data.</text>
</comment>
<dbReference type="Pfam" id="PF01248">
    <property type="entry name" value="Ribosomal_L7Ae"/>
    <property type="match status" value="1"/>
</dbReference>
<organism evidence="2 3">
    <name type="scientific">Pseudoloma neurophilia</name>
    <dbReference type="NCBI Taxonomy" id="146866"/>
    <lineage>
        <taxon>Eukaryota</taxon>
        <taxon>Fungi</taxon>
        <taxon>Fungi incertae sedis</taxon>
        <taxon>Microsporidia</taxon>
        <taxon>Pseudoloma</taxon>
    </lineage>
</organism>
<evidence type="ECO:0000313" key="3">
    <source>
        <dbReference type="Proteomes" id="UP000051530"/>
    </source>
</evidence>
<protein>
    <submittedName>
        <fullName evidence="2">40S ribosomal protein S12</fullName>
    </submittedName>
</protein>
<dbReference type="Proteomes" id="UP000051530">
    <property type="component" value="Unassembled WGS sequence"/>
</dbReference>
<feature type="non-terminal residue" evidence="2">
    <location>
        <position position="1"/>
    </location>
</feature>
<accession>A0A0R0LVI2</accession>
<sequence length="126" mass="13885">PIIDDSFTLEDALNQITKISSSRNKLKRGIKQCAKSLLRKQSKLLIVSEECNSKLKTILIGLAKQSETPVILFPSNLSLLSQLSKTTISGQIKAPKCHALVIEDFVKKSEGRVFVEKMMAKGDLTA</sequence>
<gene>
    <name evidence="2" type="ORF">M153_9240001</name>
</gene>
<feature type="domain" description="Ribosomal protein eL8/eL30/eS12/Gadd45" evidence="1">
    <location>
        <begin position="12"/>
        <end position="96"/>
    </location>
</feature>
<dbReference type="InterPro" id="IPR029064">
    <property type="entry name" value="Ribosomal_eL30-like_sf"/>
</dbReference>
<dbReference type="OrthoDB" id="10249311at2759"/>
<keyword evidence="2" id="KW-0689">Ribosomal protein</keyword>
<reference evidence="2 3" key="1">
    <citation type="submission" date="2015-07" db="EMBL/GenBank/DDBJ databases">
        <title>The genome of Pseudoloma neurophilia, a relevant intracellular parasite of the zebrafish.</title>
        <authorList>
            <person name="Ndikumana S."/>
            <person name="Pelin A."/>
            <person name="Sanders J."/>
            <person name="Corradi N."/>
        </authorList>
    </citation>
    <scope>NUCLEOTIDE SEQUENCE [LARGE SCALE GENOMIC DNA]</scope>
    <source>
        <strain evidence="2 3">MK1</strain>
    </source>
</reference>
<keyword evidence="3" id="KW-1185">Reference proteome</keyword>
<keyword evidence="2" id="KW-0687">Ribonucleoprotein</keyword>
<evidence type="ECO:0000259" key="1">
    <source>
        <dbReference type="Pfam" id="PF01248"/>
    </source>
</evidence>
<dbReference type="InterPro" id="IPR004038">
    <property type="entry name" value="Ribosomal_eL8/eL30/eS12/Gad45"/>
</dbReference>
<proteinExistence type="predicted"/>
<dbReference type="GO" id="GO:0005840">
    <property type="term" value="C:ribosome"/>
    <property type="evidence" value="ECO:0007669"/>
    <property type="project" value="UniProtKB-KW"/>
</dbReference>
<name>A0A0R0LVI2_9MICR</name>
<dbReference type="EMBL" id="LGUB01000353">
    <property type="protein sequence ID" value="KRH93395.1"/>
    <property type="molecule type" value="Genomic_DNA"/>
</dbReference>
<dbReference type="SUPFAM" id="SSF55315">
    <property type="entry name" value="L30e-like"/>
    <property type="match status" value="1"/>
</dbReference>